<dbReference type="GO" id="GO:0008836">
    <property type="term" value="F:diaminopimelate decarboxylase activity"/>
    <property type="evidence" value="ECO:0007669"/>
    <property type="project" value="UniProtKB-UniRule"/>
</dbReference>
<keyword evidence="6" id="KW-0028">Amino-acid biosynthesis</keyword>
<evidence type="ECO:0000313" key="12">
    <source>
        <dbReference type="Proteomes" id="UP001235874"/>
    </source>
</evidence>
<dbReference type="Proteomes" id="UP001235874">
    <property type="component" value="Chromosome"/>
</dbReference>
<dbReference type="HAMAP" id="MF_02120">
    <property type="entry name" value="LysA"/>
    <property type="match status" value="1"/>
</dbReference>
<dbReference type="NCBIfam" id="TIGR01048">
    <property type="entry name" value="lysA"/>
    <property type="match status" value="1"/>
</dbReference>
<gene>
    <name evidence="6 11" type="primary">lysA</name>
    <name evidence="11" type="ORF">Q3V37_12155</name>
</gene>
<evidence type="ECO:0000256" key="7">
    <source>
        <dbReference type="NCBIfam" id="TIGR01048"/>
    </source>
</evidence>
<dbReference type="InterPro" id="IPR000183">
    <property type="entry name" value="Orn/DAP/Arg_de-COase"/>
</dbReference>
<evidence type="ECO:0000259" key="10">
    <source>
        <dbReference type="Pfam" id="PF02784"/>
    </source>
</evidence>
<dbReference type="CDD" id="cd06828">
    <property type="entry name" value="PLPDE_III_DapDC"/>
    <property type="match status" value="1"/>
</dbReference>
<feature type="binding site" evidence="6">
    <location>
        <position position="321"/>
    </location>
    <ligand>
        <name>substrate</name>
    </ligand>
</feature>
<comment type="similarity">
    <text evidence="6">Belongs to the Orn/Lys/Arg decarboxylase class-II family. LysA subfamily.</text>
</comment>
<comment type="subunit">
    <text evidence="6">Homodimer.</text>
</comment>
<dbReference type="Gene3D" id="3.20.20.10">
    <property type="entry name" value="Alanine racemase"/>
    <property type="match status" value="1"/>
</dbReference>
<sequence>MRAHEAGAMHGDIGSREPAWLRTPEDVNALVPALWPRSVTRAADGAVAVAGLSVRDIAAEFGTPVYVLDEADLRSRCRDFRAAFPDEDVYYAGKAFLCRAVVRMIAEEGLFLDVCTGGELATALSAGMPPERIGFHGNNKSVAELSRALDAGVGRIILDSFTEIDRLTALARERGVRPGVLIRVTVGVEAHTHEFIATAHEDQKFGFSLAGGTAAAAAFKVLDEGVLELRGLHSHIGSQIFDASGFEVSARRILALQAQIRDARGVELPELDLGGGFGIAYTTQDDPATPQDLAKRLRKIVDSECAAENLAAPRLSIEPGRAIVGPAMFTLYEVGTVKDLDGIRTYVSVDGGMSDNIRTALYDASYSATLASRASTAQPLLARVVGKHCESGDIVVKDEFLPADVQPGDLVAVPGTGAYCRSMASNYNHVPRPAVVAVRDGQARLIVRRETEEDLLALDVG</sequence>
<organism evidence="11 12">
    <name type="scientific">Micromonospora profundi</name>
    <dbReference type="NCBI Taxonomy" id="1420889"/>
    <lineage>
        <taxon>Bacteria</taxon>
        <taxon>Bacillati</taxon>
        <taxon>Actinomycetota</taxon>
        <taxon>Actinomycetes</taxon>
        <taxon>Micromonosporales</taxon>
        <taxon>Micromonosporaceae</taxon>
        <taxon>Micromonospora</taxon>
    </lineage>
</organism>
<dbReference type="InterPro" id="IPR002986">
    <property type="entry name" value="DAP_deCOOHase_LysA"/>
</dbReference>
<dbReference type="RefSeq" id="WP_167942904.1">
    <property type="nucleotide sequence ID" value="NZ_CP130472.1"/>
</dbReference>
<dbReference type="SUPFAM" id="SSF50621">
    <property type="entry name" value="Alanine racemase C-terminal domain-like"/>
    <property type="match status" value="1"/>
</dbReference>
<comment type="cofactor">
    <cofactor evidence="1 6 8 9">
        <name>pyridoxal 5'-phosphate</name>
        <dbReference type="ChEBI" id="CHEBI:597326"/>
    </cofactor>
</comment>
<protein>
    <recommendedName>
        <fullName evidence="6 7">Diaminopimelate decarboxylase</fullName>
        <shortName evidence="6">DAP decarboxylase</shortName>
        <shortName evidence="6">DAPDC</shortName>
        <ecNumber evidence="6 7">4.1.1.20</ecNumber>
    </recommendedName>
</protein>
<feature type="binding site" evidence="6">
    <location>
        <begin position="318"/>
        <end position="321"/>
    </location>
    <ligand>
        <name>pyridoxal 5'-phosphate</name>
        <dbReference type="ChEBI" id="CHEBI:597326"/>
    </ligand>
</feature>
<dbReference type="PANTHER" id="PTHR43727:SF2">
    <property type="entry name" value="GROUP IV DECARBOXYLASE"/>
    <property type="match status" value="1"/>
</dbReference>
<name>A0AAJ6L091_9ACTN</name>
<dbReference type="PRINTS" id="PR01179">
    <property type="entry name" value="ODADCRBXLASE"/>
</dbReference>
<dbReference type="InterPro" id="IPR022644">
    <property type="entry name" value="De-COase2_N"/>
</dbReference>
<dbReference type="Pfam" id="PF02784">
    <property type="entry name" value="Orn_Arg_deC_N"/>
    <property type="match status" value="1"/>
</dbReference>
<comment type="pathway">
    <text evidence="6 9">Amino-acid biosynthesis; L-lysine biosynthesis via DAP pathway; L-lysine from DL-2,6-diaminopimelate: step 1/1.</text>
</comment>
<comment type="function">
    <text evidence="6">Specifically catalyzes the decarboxylation of meso-diaminopimelate (meso-DAP) to L-lysine.</text>
</comment>
<dbReference type="GO" id="GO:0030170">
    <property type="term" value="F:pyridoxal phosphate binding"/>
    <property type="evidence" value="ECO:0007669"/>
    <property type="project" value="UniProtKB-UniRule"/>
</dbReference>
<feature type="binding site" evidence="6">
    <location>
        <position position="419"/>
    </location>
    <ligand>
        <name>pyridoxal 5'-phosphate</name>
        <dbReference type="ChEBI" id="CHEBI:597326"/>
    </ligand>
</feature>
<dbReference type="PANTHER" id="PTHR43727">
    <property type="entry name" value="DIAMINOPIMELATE DECARBOXYLASE"/>
    <property type="match status" value="1"/>
</dbReference>
<evidence type="ECO:0000256" key="5">
    <source>
        <dbReference type="ARBA" id="ARBA00023239"/>
    </source>
</evidence>
<feature type="binding site" evidence="6">
    <location>
        <position position="358"/>
    </location>
    <ligand>
        <name>substrate</name>
    </ligand>
</feature>
<evidence type="ECO:0000313" key="11">
    <source>
        <dbReference type="EMBL" id="WLS47909.1"/>
    </source>
</evidence>
<dbReference type="EC" id="4.1.1.20" evidence="6 7"/>
<feature type="active site" description="Proton donor" evidence="8">
    <location>
        <position position="389"/>
    </location>
</feature>
<reference evidence="11 12" key="1">
    <citation type="submission" date="2023-07" db="EMBL/GenBank/DDBJ databases">
        <title>Micromonospora profundi TRM 95458 converts glycerol to a new osmotic compound.</title>
        <authorList>
            <person name="Lu D."/>
        </authorList>
    </citation>
    <scope>NUCLEOTIDE SEQUENCE [LARGE SCALE GENOMIC DNA]</scope>
    <source>
        <strain evidence="11 12">TRM95458</strain>
    </source>
</reference>
<proteinExistence type="inferred from homology"/>
<evidence type="ECO:0000256" key="4">
    <source>
        <dbReference type="ARBA" id="ARBA00023154"/>
    </source>
</evidence>
<evidence type="ECO:0000256" key="1">
    <source>
        <dbReference type="ARBA" id="ARBA00001933"/>
    </source>
</evidence>
<keyword evidence="4 6" id="KW-0457">Lysine biosynthesis</keyword>
<dbReference type="Gene3D" id="2.40.37.10">
    <property type="entry name" value="Lyase, Ornithine Decarboxylase, Chain A, domain 1"/>
    <property type="match status" value="1"/>
</dbReference>
<evidence type="ECO:0000256" key="2">
    <source>
        <dbReference type="ARBA" id="ARBA00022793"/>
    </source>
</evidence>
<evidence type="ECO:0000256" key="9">
    <source>
        <dbReference type="RuleBase" id="RU003738"/>
    </source>
</evidence>
<evidence type="ECO:0000256" key="3">
    <source>
        <dbReference type="ARBA" id="ARBA00022898"/>
    </source>
</evidence>
<dbReference type="KEGG" id="mprn:Q3V37_12155"/>
<dbReference type="PROSITE" id="PS00878">
    <property type="entry name" value="ODR_DC_2_1"/>
    <property type="match status" value="1"/>
</dbReference>
<keyword evidence="3 6" id="KW-0663">Pyridoxal phosphate</keyword>
<accession>A0AAJ6L091</accession>
<dbReference type="InterPro" id="IPR009006">
    <property type="entry name" value="Ala_racemase/Decarboxylase_C"/>
</dbReference>
<dbReference type="GO" id="GO:0009089">
    <property type="term" value="P:lysine biosynthetic process via diaminopimelate"/>
    <property type="evidence" value="ECO:0007669"/>
    <property type="project" value="UniProtKB-UniRule"/>
</dbReference>
<evidence type="ECO:0000256" key="8">
    <source>
        <dbReference type="PIRSR" id="PIRSR600183-50"/>
    </source>
</evidence>
<dbReference type="PRINTS" id="PR01181">
    <property type="entry name" value="DAPDCRBXLASE"/>
</dbReference>
<comment type="catalytic activity">
    <reaction evidence="6 9">
        <text>meso-2,6-diaminopimelate + H(+) = L-lysine + CO2</text>
        <dbReference type="Rhea" id="RHEA:15101"/>
        <dbReference type="ChEBI" id="CHEBI:15378"/>
        <dbReference type="ChEBI" id="CHEBI:16526"/>
        <dbReference type="ChEBI" id="CHEBI:32551"/>
        <dbReference type="ChEBI" id="CHEBI:57791"/>
        <dbReference type="EC" id="4.1.1.20"/>
    </reaction>
</comment>
<dbReference type="InterPro" id="IPR022653">
    <property type="entry name" value="De-COase2_pyr-phos_BS"/>
</dbReference>
<dbReference type="AlphaFoldDB" id="A0AAJ6L091"/>
<keyword evidence="5 6" id="KW-0456">Lyase</keyword>
<feature type="modified residue" description="N6-(pyridoxal phosphate)lysine" evidence="6 8">
    <location>
        <position position="94"/>
    </location>
</feature>
<feature type="binding site" evidence="6">
    <location>
        <position position="276"/>
    </location>
    <ligand>
        <name>pyridoxal 5'-phosphate</name>
        <dbReference type="ChEBI" id="CHEBI:597326"/>
    </ligand>
</feature>
<keyword evidence="12" id="KW-1185">Reference proteome</keyword>
<feature type="binding site" evidence="6">
    <location>
        <position position="362"/>
    </location>
    <ligand>
        <name>substrate</name>
    </ligand>
</feature>
<dbReference type="InterPro" id="IPR029066">
    <property type="entry name" value="PLP-binding_barrel"/>
</dbReference>
<feature type="domain" description="Orn/DAP/Arg decarboxylase 2 N-terminal" evidence="10">
    <location>
        <begin position="71"/>
        <end position="325"/>
    </location>
</feature>
<keyword evidence="2 6" id="KW-0210">Decarboxylase</keyword>
<dbReference type="EMBL" id="CP130472">
    <property type="protein sequence ID" value="WLS47909.1"/>
    <property type="molecule type" value="Genomic_DNA"/>
</dbReference>
<evidence type="ECO:0000256" key="6">
    <source>
        <dbReference type="HAMAP-Rule" id="MF_02120"/>
    </source>
</evidence>
<feature type="binding site" evidence="6">
    <location>
        <position position="419"/>
    </location>
    <ligand>
        <name>substrate</name>
    </ligand>
</feature>
<feature type="binding site" evidence="6">
    <location>
        <position position="390"/>
    </location>
    <ligand>
        <name>substrate</name>
    </ligand>
</feature>
<dbReference type="SUPFAM" id="SSF51419">
    <property type="entry name" value="PLP-binding barrel"/>
    <property type="match status" value="1"/>
</dbReference>
<dbReference type="FunFam" id="3.20.20.10:FF:000003">
    <property type="entry name" value="Diaminopimelate decarboxylase"/>
    <property type="match status" value="1"/>
</dbReference>